<comment type="subcellular location">
    <subcellularLocation>
        <location evidence="2">Cytoplasm</location>
    </subcellularLocation>
    <subcellularLocation>
        <location evidence="1">Nucleus</location>
    </subcellularLocation>
</comment>
<dbReference type="GO" id="GO:0005634">
    <property type="term" value="C:nucleus"/>
    <property type="evidence" value="ECO:0007669"/>
    <property type="project" value="UniProtKB-SubCell"/>
</dbReference>
<dbReference type="Proteomes" id="UP000245768">
    <property type="component" value="Unassembled WGS sequence"/>
</dbReference>
<dbReference type="GeneID" id="37045270"/>
<gene>
    <name evidence="15" type="ORF">FA10DRAFT_277075</name>
</gene>
<dbReference type="PANTHER" id="PTHR12978">
    <property type="entry name" value="HISTIDINE TRIAD HIT PROTEIN MEMBER"/>
    <property type="match status" value="1"/>
</dbReference>
<dbReference type="Pfam" id="PF11969">
    <property type="entry name" value="DcpS_C"/>
    <property type="match status" value="1"/>
</dbReference>
<evidence type="ECO:0000313" key="16">
    <source>
        <dbReference type="Proteomes" id="UP000245768"/>
    </source>
</evidence>
<dbReference type="RefSeq" id="XP_025380378.1">
    <property type="nucleotide sequence ID" value="XM_025523354.1"/>
</dbReference>
<dbReference type="SUPFAM" id="SSF54197">
    <property type="entry name" value="HIT-like"/>
    <property type="match status" value="1"/>
</dbReference>
<keyword evidence="9" id="KW-0539">Nucleus</keyword>
<dbReference type="FunCoup" id="A0A316YUC9">
    <property type="interactions" value="419"/>
</dbReference>
<dbReference type="InterPro" id="IPR011145">
    <property type="entry name" value="Scavenger_mRNA_decap_enz_N"/>
</dbReference>
<evidence type="ECO:0000256" key="11">
    <source>
        <dbReference type="ARBA" id="ARBA00030609"/>
    </source>
</evidence>
<dbReference type="SUPFAM" id="SSF102860">
    <property type="entry name" value="mRNA decapping enzyme DcpS N-terminal domain"/>
    <property type="match status" value="1"/>
</dbReference>
<organism evidence="15 16">
    <name type="scientific">Acaromyces ingoldii</name>
    <dbReference type="NCBI Taxonomy" id="215250"/>
    <lineage>
        <taxon>Eukaryota</taxon>
        <taxon>Fungi</taxon>
        <taxon>Dikarya</taxon>
        <taxon>Basidiomycota</taxon>
        <taxon>Ustilaginomycotina</taxon>
        <taxon>Exobasidiomycetes</taxon>
        <taxon>Exobasidiales</taxon>
        <taxon>Cryptobasidiaceae</taxon>
        <taxon>Acaromyces</taxon>
    </lineage>
</organism>
<evidence type="ECO:0000256" key="8">
    <source>
        <dbReference type="ARBA" id="ARBA00022801"/>
    </source>
</evidence>
<dbReference type="FunFam" id="3.30.428.10:FF:000006">
    <property type="entry name" value="m7GpppX diphosphatase"/>
    <property type="match status" value="1"/>
</dbReference>
<keyword evidence="8" id="KW-0378">Hydrolase</keyword>
<feature type="binding site" evidence="14">
    <location>
        <begin position="272"/>
        <end position="283"/>
    </location>
    <ligand>
        <name>substrate</name>
    </ligand>
</feature>
<accession>A0A316YUC9</accession>
<dbReference type="Gene3D" id="3.30.428.10">
    <property type="entry name" value="HIT-like"/>
    <property type="match status" value="1"/>
</dbReference>
<dbReference type="GO" id="GO:0000340">
    <property type="term" value="F:RNA 7-methylguanosine cap binding"/>
    <property type="evidence" value="ECO:0007669"/>
    <property type="project" value="TreeGrafter"/>
</dbReference>
<dbReference type="Gene3D" id="3.30.200.40">
    <property type="entry name" value="Scavenger mRNA decapping enzyme, N-terminal domain"/>
    <property type="match status" value="1"/>
</dbReference>
<dbReference type="GO" id="GO:0000290">
    <property type="term" value="P:deadenylation-dependent decapping of nuclear-transcribed mRNA"/>
    <property type="evidence" value="ECO:0007669"/>
    <property type="project" value="InterPro"/>
</dbReference>
<evidence type="ECO:0000256" key="7">
    <source>
        <dbReference type="ARBA" id="ARBA00022553"/>
    </source>
</evidence>
<dbReference type="InterPro" id="IPR008594">
    <property type="entry name" value="DcpS/DCS2"/>
</dbReference>
<feature type="binding site" evidence="14">
    <location>
        <position position="208"/>
    </location>
    <ligand>
        <name>substrate</name>
    </ligand>
</feature>
<protein>
    <recommendedName>
        <fullName evidence="5">m7GpppX diphosphatase</fullName>
        <ecNumber evidence="4">3.6.1.59</ecNumber>
    </recommendedName>
    <alternativeName>
        <fullName evidence="11">Decapping scavenger enzyme</fullName>
    </alternativeName>
    <alternativeName>
        <fullName evidence="10">Scavenger mRNA-decapping enzyme DcpS</fullName>
    </alternativeName>
</protein>
<dbReference type="OrthoDB" id="10264956at2759"/>
<name>A0A316YUC9_9BASI</name>
<evidence type="ECO:0000256" key="12">
    <source>
        <dbReference type="ARBA" id="ARBA00048222"/>
    </source>
</evidence>
<evidence type="ECO:0000256" key="3">
    <source>
        <dbReference type="ARBA" id="ARBA00010208"/>
    </source>
</evidence>
<dbReference type="Pfam" id="PF05652">
    <property type="entry name" value="DcpS"/>
    <property type="match status" value="1"/>
</dbReference>
<keyword evidence="6" id="KW-0963">Cytoplasm</keyword>
<evidence type="ECO:0000256" key="4">
    <source>
        <dbReference type="ARBA" id="ARBA00012520"/>
    </source>
</evidence>
<feature type="binding site" evidence="14">
    <location>
        <position position="186"/>
    </location>
    <ligand>
        <name>substrate</name>
    </ligand>
</feature>
<feature type="binding site" evidence="14">
    <location>
        <position position="176"/>
    </location>
    <ligand>
        <name>substrate</name>
    </ligand>
</feature>
<dbReference type="InterPro" id="IPR036265">
    <property type="entry name" value="HIT-like_sf"/>
</dbReference>
<keyword evidence="7" id="KW-0597">Phosphoprotein</keyword>
<evidence type="ECO:0000256" key="13">
    <source>
        <dbReference type="PIRSR" id="PIRSR028973-1"/>
    </source>
</evidence>
<evidence type="ECO:0000256" key="14">
    <source>
        <dbReference type="PIRSR" id="PIRSR028973-2"/>
    </source>
</evidence>
<reference evidence="15 16" key="1">
    <citation type="journal article" date="2018" name="Mol. Biol. Evol.">
        <title>Broad Genomic Sampling Reveals a Smut Pathogenic Ancestry of the Fungal Clade Ustilaginomycotina.</title>
        <authorList>
            <person name="Kijpornyongpan T."/>
            <person name="Mondo S.J."/>
            <person name="Barry K."/>
            <person name="Sandor L."/>
            <person name="Lee J."/>
            <person name="Lipzen A."/>
            <person name="Pangilinan J."/>
            <person name="LaButti K."/>
            <person name="Hainaut M."/>
            <person name="Henrissat B."/>
            <person name="Grigoriev I.V."/>
            <person name="Spatafora J.W."/>
            <person name="Aime M.C."/>
        </authorList>
    </citation>
    <scope>NUCLEOTIDE SEQUENCE [LARGE SCALE GENOMIC DNA]</scope>
    <source>
        <strain evidence="15 16">MCA 4198</strain>
    </source>
</reference>
<dbReference type="EC" id="3.6.1.59" evidence="4"/>
<keyword evidence="16" id="KW-1185">Reference proteome</keyword>
<evidence type="ECO:0000256" key="5">
    <source>
        <dbReference type="ARBA" id="ARBA00015636"/>
    </source>
</evidence>
<dbReference type="GO" id="GO:0000932">
    <property type="term" value="C:P-body"/>
    <property type="evidence" value="ECO:0007669"/>
    <property type="project" value="TreeGrafter"/>
</dbReference>
<comment type="similarity">
    <text evidence="3">Belongs to the HIT family.</text>
</comment>
<sequence>MEEQQASTSRLLEGFQYERLLNEDARTRTAAILGRYVDAPPDERAVILVEKTHFSPSFYRALGATVSSQHDTARAPLSAIRSLGSNDVYNWMLGWMSSSPASAAGVKRSAEGEEKAADVDGDADAHVKLTLIRPASEAHIKKYSEQQKVMITETPEVYEQVVRPWIESQPVGRIQWVYNILDKKKEADTILYEDADAKNGFIVVPDLKWDQKTLTSLYLIAIVHDRSLRSLRSLTKAHVPLLRAIQQAARKVAGEKYGLPTADKGKLRCFFHYQPTYYHLHVHIVSSDYQSPPGAIVGQAHLLDDVIDLLEMGVDFTKRTLTYSLGEQTELYTVLCERLKL</sequence>
<dbReference type="STRING" id="215250.A0A316YUC9"/>
<feature type="active site" description="Nucleophile" evidence="13">
    <location>
        <position position="281"/>
    </location>
</feature>
<evidence type="ECO:0000256" key="9">
    <source>
        <dbReference type="ARBA" id="ARBA00023242"/>
    </source>
</evidence>
<evidence type="ECO:0000256" key="6">
    <source>
        <dbReference type="ARBA" id="ARBA00022490"/>
    </source>
</evidence>
<dbReference type="InterPro" id="IPR019808">
    <property type="entry name" value="Histidine_triad_CS"/>
</dbReference>
<dbReference type="AlphaFoldDB" id="A0A316YUC9"/>
<dbReference type="InParanoid" id="A0A316YUC9"/>
<feature type="binding site" evidence="14">
    <location>
        <position position="206"/>
    </location>
    <ligand>
        <name>substrate</name>
    </ligand>
</feature>
<evidence type="ECO:0000256" key="2">
    <source>
        <dbReference type="ARBA" id="ARBA00004496"/>
    </source>
</evidence>
<proteinExistence type="inferred from homology"/>
<evidence type="ECO:0000256" key="10">
    <source>
        <dbReference type="ARBA" id="ARBA00029885"/>
    </source>
</evidence>
<dbReference type="EMBL" id="KZ819634">
    <property type="protein sequence ID" value="PWN93180.1"/>
    <property type="molecule type" value="Genomic_DNA"/>
</dbReference>
<comment type="catalytic activity">
    <reaction evidence="12">
        <text>a 5'-end (N(7)-methyl 5'-triphosphoguanosine)-ribonucleoside in mRNA + H2O = N(7)-methyl-GMP + a 5'-end diphospho-ribonucleoside in mRNA + 2 H(+)</text>
        <dbReference type="Rhea" id="RHEA:65388"/>
        <dbReference type="Rhea" id="RHEA-COMP:17165"/>
        <dbReference type="Rhea" id="RHEA-COMP:17167"/>
        <dbReference type="ChEBI" id="CHEBI:15377"/>
        <dbReference type="ChEBI" id="CHEBI:15378"/>
        <dbReference type="ChEBI" id="CHEBI:58285"/>
        <dbReference type="ChEBI" id="CHEBI:156461"/>
        <dbReference type="ChEBI" id="CHEBI:167616"/>
        <dbReference type="EC" id="3.6.1.59"/>
    </reaction>
</comment>
<evidence type="ECO:0000313" key="15">
    <source>
        <dbReference type="EMBL" id="PWN93180.1"/>
    </source>
</evidence>
<dbReference type="PROSITE" id="PS00892">
    <property type="entry name" value="HIT_1"/>
    <property type="match status" value="1"/>
</dbReference>
<evidence type="ECO:0000256" key="1">
    <source>
        <dbReference type="ARBA" id="ARBA00004123"/>
    </source>
</evidence>
<dbReference type="PANTHER" id="PTHR12978:SF0">
    <property type="entry name" value="M7GPPPX DIPHOSPHATASE"/>
    <property type="match status" value="1"/>
</dbReference>
<dbReference type="GO" id="GO:0140932">
    <property type="term" value="F:5'-(N(7)-methyl 5'-triphosphoguanosine)-[mRNA] diphosphatase activity"/>
    <property type="evidence" value="ECO:0007669"/>
    <property type="project" value="UniProtKB-EC"/>
</dbReference>
<dbReference type="PIRSF" id="PIRSF028973">
    <property type="entry name" value="Scavenger_mRNA_decap_enz"/>
    <property type="match status" value="1"/>
</dbReference>